<dbReference type="Pfam" id="PF04773">
    <property type="entry name" value="FecR"/>
    <property type="match status" value="1"/>
</dbReference>
<gene>
    <name evidence="3" type="ORF">M1B34_05145</name>
</gene>
<reference evidence="3 4" key="2">
    <citation type="journal article" date="2023" name="Plant Pathol.">
        <title>Dismantling and reorganizing Pseudomonas marginalis sensu#lato.</title>
        <authorList>
            <person name="Sawada H."/>
            <person name="Fujikawa T."/>
            <person name="Satou M."/>
        </authorList>
    </citation>
    <scope>NUCLEOTIDE SEQUENCE [LARGE SCALE GENOMIC DNA]</scope>
    <source>
        <strain evidence="3 4">MAFF 302030</strain>
    </source>
</reference>
<dbReference type="Proteomes" id="UP001155059">
    <property type="component" value="Unassembled WGS sequence"/>
</dbReference>
<feature type="domain" description="FecR N-terminal" evidence="2">
    <location>
        <begin position="31"/>
        <end position="71"/>
    </location>
</feature>
<evidence type="ECO:0000313" key="4">
    <source>
        <dbReference type="Proteomes" id="UP001155059"/>
    </source>
</evidence>
<evidence type="ECO:0000313" key="3">
    <source>
        <dbReference type="EMBL" id="MCK9797143.1"/>
    </source>
</evidence>
<dbReference type="InterPro" id="IPR032623">
    <property type="entry name" value="FecR_N"/>
</dbReference>
<dbReference type="AlphaFoldDB" id="A0A9X1YRT9"/>
<organism evidence="3 4">
    <name type="scientific">Pseudomonas morbosilactucae</name>
    <dbReference type="NCBI Taxonomy" id="2938197"/>
    <lineage>
        <taxon>Bacteria</taxon>
        <taxon>Pseudomonadati</taxon>
        <taxon>Pseudomonadota</taxon>
        <taxon>Gammaproteobacteria</taxon>
        <taxon>Pseudomonadales</taxon>
        <taxon>Pseudomonadaceae</taxon>
        <taxon>Pseudomonas</taxon>
    </lineage>
</organism>
<comment type="caution">
    <text evidence="3">The sequence shown here is derived from an EMBL/GenBank/DDBJ whole genome shotgun (WGS) entry which is preliminary data.</text>
</comment>
<sequence>MTDATLAPPDTTDRTVPMKAPLAQDPVWNTALDWLERVQQRPQDNALLAACQAWQAESPAHAKAWRKAERIWRLSGELPPQFSEQWSADRLPTPQPMVLSPPAKPRANRRRRTWVGAALAASLVLAVLPTTTQWRADYSSQVGEIRQVQLSDGSLVTLGSDSALADHFDGGARNVELLRGEAYFEVRPDPARPFTVKAGSAAVRVTGTAFDVRLDDHRTQVAVTHGSVKLSDQRLHAPELDTALRAGDQVRLDYTAATLQRSRLQASQVASWRQQQLIANDLSIGELVEQLRRYHRGLILLPDSFLAGETVTGVYDLRDPQAALRAIVQAHGGQLKVTSAYLWIVSRP</sequence>
<dbReference type="InterPro" id="IPR012373">
    <property type="entry name" value="Ferrdict_sens_TM"/>
</dbReference>
<name>A0A9X1YRT9_9PSED</name>
<protein>
    <submittedName>
        <fullName evidence="3">FecR family protein</fullName>
    </submittedName>
</protein>
<dbReference type="Pfam" id="PF16220">
    <property type="entry name" value="DUF4880"/>
    <property type="match status" value="1"/>
</dbReference>
<proteinExistence type="predicted"/>
<dbReference type="RefSeq" id="WP_268264577.1">
    <property type="nucleotide sequence ID" value="NZ_JALQCW010000008.1"/>
</dbReference>
<reference evidence="3 4" key="1">
    <citation type="journal article" date="2022" name="Int. J. Syst. Evol. Microbiol.">
        <title>Pseudomonas aegrilactucae sp. nov. and Pseudomonas morbosilactucae sp. nov., pathogens causing bacterial rot of lettuce in Japan.</title>
        <authorList>
            <person name="Sawada H."/>
            <person name="Fujikawa T."/>
            <person name="Satou M."/>
        </authorList>
    </citation>
    <scope>NUCLEOTIDE SEQUENCE [LARGE SCALE GENOMIC DNA]</scope>
    <source>
        <strain evidence="3 4">MAFF 302030</strain>
    </source>
</reference>
<dbReference type="PANTHER" id="PTHR30273:SF2">
    <property type="entry name" value="PROTEIN FECR"/>
    <property type="match status" value="1"/>
</dbReference>
<dbReference type="EMBL" id="JALQCW010000008">
    <property type="protein sequence ID" value="MCK9797143.1"/>
    <property type="molecule type" value="Genomic_DNA"/>
</dbReference>
<dbReference type="InterPro" id="IPR006860">
    <property type="entry name" value="FecR"/>
</dbReference>
<dbReference type="Gene3D" id="2.60.120.1440">
    <property type="match status" value="1"/>
</dbReference>
<feature type="domain" description="FecR protein" evidence="1">
    <location>
        <begin position="137"/>
        <end position="229"/>
    </location>
</feature>
<accession>A0A9X1YRT9</accession>
<dbReference type="GO" id="GO:0016989">
    <property type="term" value="F:sigma factor antagonist activity"/>
    <property type="evidence" value="ECO:0007669"/>
    <property type="project" value="TreeGrafter"/>
</dbReference>
<evidence type="ECO:0000259" key="1">
    <source>
        <dbReference type="Pfam" id="PF04773"/>
    </source>
</evidence>
<dbReference type="PANTHER" id="PTHR30273">
    <property type="entry name" value="PERIPLASMIC SIGNAL SENSOR AND SIGMA FACTOR ACTIVATOR FECR-RELATED"/>
    <property type="match status" value="1"/>
</dbReference>
<evidence type="ECO:0000259" key="2">
    <source>
        <dbReference type="Pfam" id="PF16220"/>
    </source>
</evidence>
<dbReference type="PIRSF" id="PIRSF018266">
    <property type="entry name" value="FecR"/>
    <property type="match status" value="1"/>
</dbReference>